<keyword evidence="1" id="KW-0472">Membrane</keyword>
<evidence type="ECO:0000313" key="5">
    <source>
        <dbReference type="Proteomes" id="UP000246004"/>
    </source>
</evidence>
<organism evidence="2 4">
    <name type="scientific">Methanosphaera cuniculi</name>
    <dbReference type="NCBI Taxonomy" id="1077256"/>
    <lineage>
        <taxon>Archaea</taxon>
        <taxon>Methanobacteriati</taxon>
        <taxon>Methanobacteriota</taxon>
        <taxon>Methanomada group</taxon>
        <taxon>Methanobacteria</taxon>
        <taxon>Methanobacteriales</taxon>
        <taxon>Methanobacteriaceae</taxon>
        <taxon>Methanosphaera</taxon>
    </lineage>
</organism>
<keyword evidence="4" id="KW-1185">Reference proteome</keyword>
<reference evidence="3 5" key="1">
    <citation type="submission" date="2016-04" db="EMBL/GenBank/DDBJ databases">
        <title>Genome sequence of Methanosphaera cuniculi DSM 4103.</title>
        <authorList>
            <person name="Poehlein A."/>
            <person name="Seedorf H."/>
            <person name="Daniel R."/>
        </authorList>
    </citation>
    <scope>NUCLEOTIDE SEQUENCE [LARGE SCALE GENOMIC DNA]</scope>
    <source>
        <strain evidence="3 5">DSM 4103</strain>
    </source>
</reference>
<dbReference type="InterPro" id="IPR007166">
    <property type="entry name" value="Class3_signal_pept_motif"/>
</dbReference>
<dbReference type="RefSeq" id="WP_095608911.1">
    <property type="nucleotide sequence ID" value="NZ_CAUHCB010000003.1"/>
</dbReference>
<feature type="transmembrane region" description="Helical" evidence="1">
    <location>
        <begin position="12"/>
        <end position="32"/>
    </location>
</feature>
<dbReference type="EMBL" id="LMVN01000023">
    <property type="protein sequence ID" value="PAV06989.1"/>
    <property type="molecule type" value="Genomic_DNA"/>
</dbReference>
<dbReference type="Pfam" id="PF04021">
    <property type="entry name" value="Class_IIIsignal"/>
    <property type="match status" value="1"/>
</dbReference>
<dbReference type="AlphaFoldDB" id="A0A2A2HC47"/>
<reference evidence="2 4" key="2">
    <citation type="journal article" date="2017" name="BMC Genomics">
        <title>Genomic analysis of methanogenic archaea reveals a shift towards energy conservation.</title>
        <authorList>
            <person name="Gilmore S.P."/>
            <person name="Henske J.K."/>
            <person name="Sexton J.A."/>
            <person name="Solomon K.V."/>
            <person name="Seppala S."/>
            <person name="Yoo J.I."/>
            <person name="Huyett L.M."/>
            <person name="Pressman A."/>
            <person name="Cogan J.Z."/>
            <person name="Kivenson V."/>
            <person name="Peng X."/>
            <person name="Tan Y."/>
            <person name="Valentine D.L."/>
            <person name="O'Malley M.A."/>
        </authorList>
    </citation>
    <scope>NUCLEOTIDE SEQUENCE [LARGE SCALE GENOMIC DNA]</scope>
    <source>
        <strain evidence="2 4">1R-7</strain>
    </source>
</reference>
<sequence length="64" mass="7309">MNFLDDKAQISVELILIFASVIIVVVIAINIYKTYLLDMDTEIRENELSSLISSLDEINNHIKN</sequence>
<evidence type="ECO:0000313" key="2">
    <source>
        <dbReference type="EMBL" id="PAV06989.1"/>
    </source>
</evidence>
<evidence type="ECO:0000313" key="4">
    <source>
        <dbReference type="Proteomes" id="UP000217528"/>
    </source>
</evidence>
<proteinExistence type="predicted"/>
<evidence type="ECO:0000256" key="1">
    <source>
        <dbReference type="SAM" id="Phobius"/>
    </source>
</evidence>
<dbReference type="Proteomes" id="UP000217528">
    <property type="component" value="Unassembled WGS sequence"/>
</dbReference>
<dbReference type="EMBL" id="LWMS01000048">
    <property type="protein sequence ID" value="PWL07545.1"/>
    <property type="molecule type" value="Genomic_DNA"/>
</dbReference>
<gene>
    <name evidence="2" type="ORF">ASJ82_01790</name>
    <name evidence="3" type="ORF">MSCUN_16270</name>
</gene>
<keyword evidence="1" id="KW-0812">Transmembrane</keyword>
<name>A0A2A2HC47_9EURY</name>
<keyword evidence="1" id="KW-1133">Transmembrane helix</keyword>
<protein>
    <submittedName>
        <fullName evidence="3">Class III signal peptide</fullName>
    </submittedName>
</protein>
<comment type="caution">
    <text evidence="2">The sequence shown here is derived from an EMBL/GenBank/DDBJ whole genome shotgun (WGS) entry which is preliminary data.</text>
</comment>
<evidence type="ECO:0000313" key="3">
    <source>
        <dbReference type="EMBL" id="PWL07545.1"/>
    </source>
</evidence>
<accession>A0A2A2HC47</accession>
<dbReference type="Proteomes" id="UP000246004">
    <property type="component" value="Unassembled WGS sequence"/>
</dbReference>